<proteinExistence type="predicted"/>
<reference evidence="2 3" key="1">
    <citation type="submission" date="2019-03" db="EMBL/GenBank/DDBJ databases">
        <authorList>
            <person name="Gaulin E."/>
            <person name="Dumas B."/>
        </authorList>
    </citation>
    <scope>NUCLEOTIDE SEQUENCE [LARGE SCALE GENOMIC DNA]</scope>
    <source>
        <strain evidence="2">CBS 568.67</strain>
    </source>
</reference>
<evidence type="ECO:0000313" key="2">
    <source>
        <dbReference type="EMBL" id="VFT86258.1"/>
    </source>
</evidence>
<keyword evidence="3" id="KW-1185">Reference proteome</keyword>
<dbReference type="EMBL" id="CAADRA010005159">
    <property type="protein sequence ID" value="VFT86258.1"/>
    <property type="molecule type" value="Genomic_DNA"/>
</dbReference>
<sequence>MALEGGLKCKTHRKKGSCIVANCLNQAYQKGVCVRHGARSSPCSVPDCFNRVRVGGVCYKHAISLPATKCTHEGCSSLARGAPTCRRHCPDRAATRAQSFYKSTPVVSSSDESGWTDDEETTPLPVSTLCLSWQPAQLEGFEDILCTIDWCVVEEASKPPSPKSVDVDALAYIEDMDITFVEVGFD</sequence>
<gene>
    <name evidence="2" type="primary">Aste57867_9377</name>
    <name evidence="1" type="ORF">As57867_009341</name>
    <name evidence="2" type="ORF">ASTE57867_9377</name>
</gene>
<reference evidence="1" key="2">
    <citation type="submission" date="2019-06" db="EMBL/GenBank/DDBJ databases">
        <title>Genomics analysis of Aphanomyces spp. identifies a new class of oomycete effector associated with host adaptation.</title>
        <authorList>
            <person name="Gaulin E."/>
        </authorList>
    </citation>
    <scope>NUCLEOTIDE SEQUENCE</scope>
    <source>
        <strain evidence="1">CBS 578.67</strain>
    </source>
</reference>
<dbReference type="Proteomes" id="UP000332933">
    <property type="component" value="Unassembled WGS sequence"/>
</dbReference>
<dbReference type="EMBL" id="VJMH01005138">
    <property type="protein sequence ID" value="KAF0700098.1"/>
    <property type="molecule type" value="Genomic_DNA"/>
</dbReference>
<dbReference type="AlphaFoldDB" id="A0A485KMV6"/>
<name>A0A485KMV6_9STRA</name>
<accession>A0A485KMV6</accession>
<organism evidence="2 3">
    <name type="scientific">Aphanomyces stellatus</name>
    <dbReference type="NCBI Taxonomy" id="120398"/>
    <lineage>
        <taxon>Eukaryota</taxon>
        <taxon>Sar</taxon>
        <taxon>Stramenopiles</taxon>
        <taxon>Oomycota</taxon>
        <taxon>Saprolegniomycetes</taxon>
        <taxon>Saprolegniales</taxon>
        <taxon>Verrucalvaceae</taxon>
        <taxon>Aphanomyces</taxon>
    </lineage>
</organism>
<protein>
    <submittedName>
        <fullName evidence="2">Aste57867_9377 protein</fullName>
    </submittedName>
</protein>
<evidence type="ECO:0000313" key="1">
    <source>
        <dbReference type="EMBL" id="KAF0700098.1"/>
    </source>
</evidence>
<evidence type="ECO:0000313" key="3">
    <source>
        <dbReference type="Proteomes" id="UP000332933"/>
    </source>
</evidence>